<evidence type="ECO:0000313" key="13">
    <source>
        <dbReference type="Proteomes" id="UP000595349"/>
    </source>
</evidence>
<comment type="subcellular location">
    <subcellularLocation>
        <location evidence="1">Membrane</location>
    </subcellularLocation>
</comment>
<reference evidence="12 13" key="1">
    <citation type="submission" date="2020-06" db="EMBL/GenBank/DDBJ databases">
        <title>Genomic analysis of Salicibibacter sp. NKC21-4.</title>
        <authorList>
            <person name="Oh Y.J."/>
        </authorList>
    </citation>
    <scope>NUCLEOTIDE SEQUENCE [LARGE SCALE GENOMIC DNA]</scope>
    <source>
        <strain evidence="12 13">NKC21-4</strain>
    </source>
</reference>
<feature type="domain" description="Penicillin-binding protein dimerisation" evidence="10">
    <location>
        <begin position="166"/>
        <end position="327"/>
    </location>
</feature>
<dbReference type="GO" id="GO:0009252">
    <property type="term" value="P:peptidoglycan biosynthetic process"/>
    <property type="evidence" value="ECO:0007669"/>
    <property type="project" value="UniProtKB-UniPathway"/>
</dbReference>
<dbReference type="InterPro" id="IPR012338">
    <property type="entry name" value="Beta-lactam/transpept-like"/>
</dbReference>
<sequence>MNINRGAHTYFMRNKVQIFLGMLFMLVLAACSEDPQPEAAFDTYVSDWEDENFESMFEQLSTETLENISSEDFVDRYEDIYADIQMSDLTVQPLYPEEWDVSEEGEVQFPIDVSMETLAGEVSFSHDVQLILEERDDEENWYVHWDQQLIFPEMDEDDHIGVNTMEAERGEIYDRNEDGLAINGTVLQVGIVPERMEDEEEQSIEDLAGELDISEEDIESQLEQEWVNADSFVPIYTMSEDEQDYIEDELLEDIAGVTYQPEESRVYPYAESAAHLVGYIREITEEELEELEEEGYGSHDLLGVTGVESLFEDELKGETGGEIYTYEEDAEEPLETIDEKEPIDGEDLHLTIDMELQENIFEQFDDDHGTATAVNPTTGEVLAMVNAPAYDPNVYVADQSDEMHAEWEDDPDQPLLNRFQYTFSPGSTFKHMTAATALESETITPEETFDIEGLEWQMDESWGITR</sequence>
<evidence type="ECO:0000256" key="1">
    <source>
        <dbReference type="ARBA" id="ARBA00004370"/>
    </source>
</evidence>
<dbReference type="InterPro" id="IPR007887">
    <property type="entry name" value="MecA_N"/>
</dbReference>
<keyword evidence="7" id="KW-0175">Coiled coil</keyword>
<dbReference type="SUPFAM" id="SSF56601">
    <property type="entry name" value="beta-lactamase/transpeptidase-like"/>
    <property type="match status" value="1"/>
</dbReference>
<dbReference type="InterPro" id="IPR001460">
    <property type="entry name" value="PCN-bd_Tpept"/>
</dbReference>
<dbReference type="KEGG" id="scib:HUG20_06075"/>
<feature type="chain" id="PRO_5038666519" description="serine-type D-Ala-D-Ala carboxypeptidase" evidence="8">
    <location>
        <begin position="30"/>
        <end position="466"/>
    </location>
</feature>
<dbReference type="Gene3D" id="3.10.450.100">
    <property type="entry name" value="NTF2-like, domain 1"/>
    <property type="match status" value="1"/>
</dbReference>
<dbReference type="Pfam" id="PF00905">
    <property type="entry name" value="Transpeptidase"/>
    <property type="match status" value="1"/>
</dbReference>
<dbReference type="Gene3D" id="3.90.1310.10">
    <property type="entry name" value="Penicillin-binding protein 2a (Domain 2)"/>
    <property type="match status" value="1"/>
</dbReference>
<dbReference type="InterPro" id="IPR032710">
    <property type="entry name" value="NTF2-like_dom_sf"/>
</dbReference>
<dbReference type="Pfam" id="PF03717">
    <property type="entry name" value="PBP_dimer"/>
    <property type="match status" value="1"/>
</dbReference>
<feature type="domain" description="NTF2-like N-terminal transpeptidase" evidence="11">
    <location>
        <begin position="36"/>
        <end position="158"/>
    </location>
</feature>
<dbReference type="SUPFAM" id="SSF56519">
    <property type="entry name" value="Penicillin binding protein dimerisation domain"/>
    <property type="match status" value="1"/>
</dbReference>
<feature type="signal peptide" evidence="8">
    <location>
        <begin position="1"/>
        <end position="29"/>
    </location>
</feature>
<keyword evidence="8" id="KW-0732">Signal</keyword>
<dbReference type="Proteomes" id="UP000595349">
    <property type="component" value="Chromosome"/>
</dbReference>
<dbReference type="Gene3D" id="3.40.710.10">
    <property type="entry name" value="DD-peptidase/beta-lactamase superfamily"/>
    <property type="match status" value="1"/>
</dbReference>
<dbReference type="GO" id="GO:0009002">
    <property type="term" value="F:serine-type D-Ala-D-Ala carboxypeptidase activity"/>
    <property type="evidence" value="ECO:0007669"/>
    <property type="project" value="UniProtKB-EC"/>
</dbReference>
<dbReference type="Pfam" id="PF05223">
    <property type="entry name" value="MecA_N"/>
    <property type="match status" value="1"/>
</dbReference>
<accession>A0A7T6ZA14</accession>
<dbReference type="InterPro" id="IPR036138">
    <property type="entry name" value="PBP_dimer_sf"/>
</dbReference>
<dbReference type="EC" id="3.4.16.4" evidence="4"/>
<protein>
    <recommendedName>
        <fullName evidence="4">serine-type D-Ala-D-Ala carboxypeptidase</fullName>
        <ecNumber evidence="4">3.4.16.4</ecNumber>
    </recommendedName>
</protein>
<evidence type="ECO:0000256" key="2">
    <source>
        <dbReference type="ARBA" id="ARBA00004752"/>
    </source>
</evidence>
<dbReference type="GO" id="GO:0071972">
    <property type="term" value="F:peptidoglycan L,D-transpeptidase activity"/>
    <property type="evidence" value="ECO:0007669"/>
    <property type="project" value="TreeGrafter"/>
</dbReference>
<dbReference type="GO" id="GO:0008658">
    <property type="term" value="F:penicillin binding"/>
    <property type="evidence" value="ECO:0007669"/>
    <property type="project" value="InterPro"/>
</dbReference>
<name>A0A7T6ZA14_9BACI</name>
<dbReference type="PANTHER" id="PTHR30627:SF25">
    <property type="entry name" value="PENICILLIN-BINDING PROTEIN 3"/>
    <property type="match status" value="1"/>
</dbReference>
<evidence type="ECO:0000256" key="6">
    <source>
        <dbReference type="ARBA" id="ARBA00034000"/>
    </source>
</evidence>
<evidence type="ECO:0000259" key="11">
    <source>
        <dbReference type="Pfam" id="PF05223"/>
    </source>
</evidence>
<dbReference type="GO" id="GO:0071555">
    <property type="term" value="P:cell wall organization"/>
    <property type="evidence" value="ECO:0007669"/>
    <property type="project" value="TreeGrafter"/>
</dbReference>
<feature type="coiled-coil region" evidence="7">
    <location>
        <begin position="197"/>
        <end position="224"/>
    </location>
</feature>
<dbReference type="SUPFAM" id="SSF54427">
    <property type="entry name" value="NTF2-like"/>
    <property type="match status" value="1"/>
</dbReference>
<gene>
    <name evidence="12" type="ORF">HUG20_06075</name>
</gene>
<dbReference type="InterPro" id="IPR050515">
    <property type="entry name" value="Beta-lactam/transpept"/>
</dbReference>
<dbReference type="UniPathway" id="UPA00219"/>
<evidence type="ECO:0000259" key="9">
    <source>
        <dbReference type="Pfam" id="PF00905"/>
    </source>
</evidence>
<evidence type="ECO:0000256" key="8">
    <source>
        <dbReference type="SAM" id="SignalP"/>
    </source>
</evidence>
<dbReference type="GO" id="GO:0005886">
    <property type="term" value="C:plasma membrane"/>
    <property type="evidence" value="ECO:0007669"/>
    <property type="project" value="TreeGrafter"/>
</dbReference>
<organism evidence="12 13">
    <name type="scientific">Salicibibacter cibi</name>
    <dbReference type="NCBI Taxonomy" id="2743001"/>
    <lineage>
        <taxon>Bacteria</taxon>
        <taxon>Bacillati</taxon>
        <taxon>Bacillota</taxon>
        <taxon>Bacilli</taxon>
        <taxon>Bacillales</taxon>
        <taxon>Bacillaceae</taxon>
        <taxon>Salicibibacter</taxon>
    </lineage>
</organism>
<comment type="catalytic activity">
    <reaction evidence="6">
        <text>Preferential cleavage: (Ac)2-L-Lys-D-Ala-|-D-Ala. Also transpeptidation of peptidyl-alanyl moieties that are N-acyl substituents of D-alanine.</text>
        <dbReference type="EC" id="3.4.16.4"/>
    </reaction>
</comment>
<evidence type="ECO:0000256" key="3">
    <source>
        <dbReference type="ARBA" id="ARBA00007171"/>
    </source>
</evidence>
<comment type="pathway">
    <text evidence="2">Cell wall biogenesis; peptidoglycan biosynthesis.</text>
</comment>
<dbReference type="GO" id="GO:0046677">
    <property type="term" value="P:response to antibiotic"/>
    <property type="evidence" value="ECO:0007669"/>
    <property type="project" value="InterPro"/>
</dbReference>
<dbReference type="Gene3D" id="3.30.1390.30">
    <property type="entry name" value="Penicillin-binding protein 2a, domain 3"/>
    <property type="match status" value="1"/>
</dbReference>
<dbReference type="AlphaFoldDB" id="A0A7T6ZA14"/>
<dbReference type="PROSITE" id="PS51257">
    <property type="entry name" value="PROKAR_LIPOPROTEIN"/>
    <property type="match status" value="1"/>
</dbReference>
<evidence type="ECO:0000256" key="5">
    <source>
        <dbReference type="ARBA" id="ARBA00023136"/>
    </source>
</evidence>
<keyword evidence="5" id="KW-0472">Membrane</keyword>
<evidence type="ECO:0000256" key="4">
    <source>
        <dbReference type="ARBA" id="ARBA00012448"/>
    </source>
</evidence>
<evidence type="ECO:0000256" key="7">
    <source>
        <dbReference type="SAM" id="Coils"/>
    </source>
</evidence>
<dbReference type="InterPro" id="IPR005311">
    <property type="entry name" value="PBP_dimer"/>
</dbReference>
<feature type="domain" description="Penicillin-binding protein transpeptidase" evidence="9">
    <location>
        <begin position="369"/>
        <end position="463"/>
    </location>
</feature>
<evidence type="ECO:0000259" key="10">
    <source>
        <dbReference type="Pfam" id="PF03717"/>
    </source>
</evidence>
<dbReference type="EMBL" id="CP054706">
    <property type="protein sequence ID" value="QQK79482.1"/>
    <property type="molecule type" value="Genomic_DNA"/>
</dbReference>
<proteinExistence type="inferred from homology"/>
<dbReference type="PANTHER" id="PTHR30627">
    <property type="entry name" value="PEPTIDOGLYCAN D,D-TRANSPEPTIDASE"/>
    <property type="match status" value="1"/>
</dbReference>
<keyword evidence="13" id="KW-1185">Reference proteome</keyword>
<evidence type="ECO:0000313" key="12">
    <source>
        <dbReference type="EMBL" id="QQK79482.1"/>
    </source>
</evidence>
<comment type="similarity">
    <text evidence="3">Belongs to the transpeptidase family.</text>
</comment>